<proteinExistence type="inferred from homology"/>
<sequence>MVVKPVKTKEDFDSALAAAGGKLVVIDFYADWCGPCRKISPKFEEMSDDPEYSNVVFLKVDVDENSETTETCGIRSMPTFLFYIKGEKKATVIGADESKLIENFKEYMKIAGQD</sequence>
<dbReference type="Pfam" id="PF00085">
    <property type="entry name" value="Thioredoxin"/>
    <property type="match status" value="1"/>
</dbReference>
<dbReference type="InParanoid" id="B3SD68"/>
<feature type="site" description="Contributes to redox potential value" evidence="3">
    <location>
        <position position="34"/>
    </location>
</feature>
<dbReference type="CDD" id="cd02947">
    <property type="entry name" value="TRX_family"/>
    <property type="match status" value="1"/>
</dbReference>
<dbReference type="PRINTS" id="PR00421">
    <property type="entry name" value="THIOREDOXIN"/>
</dbReference>
<dbReference type="SUPFAM" id="SSF52833">
    <property type="entry name" value="Thioredoxin-like"/>
    <property type="match status" value="1"/>
</dbReference>
<feature type="active site" description="Nucleophile" evidence="3">
    <location>
        <position position="33"/>
    </location>
</feature>
<evidence type="ECO:0000259" key="5">
    <source>
        <dbReference type="PROSITE" id="PS51352"/>
    </source>
</evidence>
<dbReference type="PROSITE" id="PS51352">
    <property type="entry name" value="THIOREDOXIN_2"/>
    <property type="match status" value="1"/>
</dbReference>
<dbReference type="FunFam" id="3.40.30.10:FF:000245">
    <property type="entry name" value="Thioredoxin"/>
    <property type="match status" value="1"/>
</dbReference>
<dbReference type="InterPro" id="IPR013766">
    <property type="entry name" value="Thioredoxin_domain"/>
</dbReference>
<dbReference type="EMBL" id="DS985276">
    <property type="protein sequence ID" value="EDV19345.1"/>
    <property type="molecule type" value="Genomic_DNA"/>
</dbReference>
<feature type="active site" description="Nucleophile" evidence="3">
    <location>
        <position position="36"/>
    </location>
</feature>
<dbReference type="HOGENOM" id="CLU_090389_14_6_1"/>
<dbReference type="Proteomes" id="UP000009022">
    <property type="component" value="Unassembled WGS sequence"/>
</dbReference>
<dbReference type="PROSITE" id="PS00194">
    <property type="entry name" value="THIOREDOXIN_1"/>
    <property type="match status" value="1"/>
</dbReference>
<dbReference type="InterPro" id="IPR017937">
    <property type="entry name" value="Thioredoxin_CS"/>
</dbReference>
<keyword evidence="4" id="KW-0676">Redox-active center</keyword>
<evidence type="ECO:0000256" key="1">
    <source>
        <dbReference type="ARBA" id="ARBA00023157"/>
    </source>
</evidence>
<dbReference type="InterPro" id="IPR005746">
    <property type="entry name" value="Thioredoxin"/>
</dbReference>
<comment type="similarity">
    <text evidence="2">Belongs to the thioredoxin family.</text>
</comment>
<name>B3SD68_TRIAD</name>
<dbReference type="PIRSF" id="PIRSF000077">
    <property type="entry name" value="Thioredoxin"/>
    <property type="match status" value="1"/>
</dbReference>
<dbReference type="RefSeq" id="XP_002118196.1">
    <property type="nucleotide sequence ID" value="XM_002118160.1"/>
</dbReference>
<evidence type="ECO:0000256" key="4">
    <source>
        <dbReference type="PIRSR" id="PIRSR000077-4"/>
    </source>
</evidence>
<dbReference type="OMA" id="VIDFCAN"/>
<evidence type="ECO:0000256" key="3">
    <source>
        <dbReference type="PIRSR" id="PIRSR000077-1"/>
    </source>
</evidence>
<reference evidence="6 7" key="1">
    <citation type="journal article" date="2008" name="Nature">
        <title>The Trichoplax genome and the nature of placozoans.</title>
        <authorList>
            <person name="Srivastava M."/>
            <person name="Begovic E."/>
            <person name="Chapman J."/>
            <person name="Putnam N.H."/>
            <person name="Hellsten U."/>
            <person name="Kawashima T."/>
            <person name="Kuo A."/>
            <person name="Mitros T."/>
            <person name="Salamov A."/>
            <person name="Carpenter M.L."/>
            <person name="Signorovitch A.Y."/>
            <person name="Moreno M.A."/>
            <person name="Kamm K."/>
            <person name="Grimwood J."/>
            <person name="Schmutz J."/>
            <person name="Shapiro H."/>
            <person name="Grigoriev I.V."/>
            <person name="Buss L.W."/>
            <person name="Schierwater B."/>
            <person name="Dellaporta S.L."/>
            <person name="Rokhsar D.S."/>
        </authorList>
    </citation>
    <scope>NUCLEOTIDE SEQUENCE [LARGE SCALE GENOMIC DNA]</scope>
    <source>
        <strain evidence="6 7">Grell-BS-1999</strain>
    </source>
</reference>
<dbReference type="AlphaFoldDB" id="B3SD68"/>
<dbReference type="InterPro" id="IPR036249">
    <property type="entry name" value="Thioredoxin-like_sf"/>
</dbReference>
<dbReference type="OrthoDB" id="2121326at2759"/>
<keyword evidence="1 4" id="KW-1015">Disulfide bond</keyword>
<accession>B3SD68</accession>
<feature type="domain" description="Thioredoxin" evidence="5">
    <location>
        <begin position="1"/>
        <end position="114"/>
    </location>
</feature>
<feature type="disulfide bond" description="Redox-active" evidence="4">
    <location>
        <begin position="33"/>
        <end position="36"/>
    </location>
</feature>
<dbReference type="GO" id="GO:0015035">
    <property type="term" value="F:protein-disulfide reductase activity"/>
    <property type="evidence" value="ECO:0007669"/>
    <property type="project" value="InterPro"/>
</dbReference>
<dbReference type="PANTHER" id="PTHR46115">
    <property type="entry name" value="THIOREDOXIN-LIKE PROTEIN 1"/>
    <property type="match status" value="1"/>
</dbReference>
<gene>
    <name evidence="6" type="ORF">TRIADDRAFT_62226</name>
</gene>
<feature type="site" description="Contributes to redox potential value" evidence="3">
    <location>
        <position position="35"/>
    </location>
</feature>
<evidence type="ECO:0000313" key="6">
    <source>
        <dbReference type="EMBL" id="EDV19345.1"/>
    </source>
</evidence>
<protein>
    <recommendedName>
        <fullName evidence="2">Thioredoxin</fullName>
    </recommendedName>
</protein>
<dbReference type="STRING" id="10228.B3SD68"/>
<dbReference type="CTD" id="6759408"/>
<dbReference type="GeneID" id="6759408"/>
<feature type="site" description="Deprotonates C-terminal active site Cys" evidence="3">
    <location>
        <position position="27"/>
    </location>
</feature>
<dbReference type="FunCoup" id="B3SD68">
    <property type="interactions" value="1214"/>
</dbReference>
<dbReference type="KEGG" id="tad:TRIADDRAFT_62226"/>
<keyword evidence="7" id="KW-1185">Reference proteome</keyword>
<evidence type="ECO:0000313" key="7">
    <source>
        <dbReference type="Proteomes" id="UP000009022"/>
    </source>
</evidence>
<dbReference type="PhylomeDB" id="B3SD68"/>
<organism evidence="6 7">
    <name type="scientific">Trichoplax adhaerens</name>
    <name type="common">Trichoplax reptans</name>
    <dbReference type="NCBI Taxonomy" id="10228"/>
    <lineage>
        <taxon>Eukaryota</taxon>
        <taxon>Metazoa</taxon>
        <taxon>Placozoa</taxon>
        <taxon>Uniplacotomia</taxon>
        <taxon>Trichoplacea</taxon>
        <taxon>Trichoplacidae</taxon>
        <taxon>Trichoplax</taxon>
    </lineage>
</organism>
<evidence type="ECO:0000256" key="2">
    <source>
        <dbReference type="PIRNR" id="PIRNR000077"/>
    </source>
</evidence>
<dbReference type="Gene3D" id="3.40.30.10">
    <property type="entry name" value="Glutaredoxin"/>
    <property type="match status" value="1"/>
</dbReference>
<dbReference type="eggNOG" id="KOG0908">
    <property type="taxonomic scope" value="Eukaryota"/>
</dbReference>